<protein>
    <submittedName>
        <fullName evidence="7">MerR family transcriptional regulator</fullName>
    </submittedName>
</protein>
<dbReference type="PANTHER" id="PTHR30204">
    <property type="entry name" value="REDOX-CYCLING DRUG-SENSING TRANSCRIPTIONAL ACTIVATOR SOXR"/>
    <property type="match status" value="1"/>
</dbReference>
<dbReference type="PRINTS" id="PR00040">
    <property type="entry name" value="HTHMERR"/>
</dbReference>
<evidence type="ECO:0000256" key="1">
    <source>
        <dbReference type="ARBA" id="ARBA00022491"/>
    </source>
</evidence>
<dbReference type="PANTHER" id="PTHR30204:SF69">
    <property type="entry name" value="MERR-FAMILY TRANSCRIPTIONAL REGULATOR"/>
    <property type="match status" value="1"/>
</dbReference>
<dbReference type="SUPFAM" id="SSF46955">
    <property type="entry name" value="Putative DNA-binding domain"/>
    <property type="match status" value="1"/>
</dbReference>
<dbReference type="InterPro" id="IPR047057">
    <property type="entry name" value="MerR_fam"/>
</dbReference>
<name>A0ABU7KJI8_9ACTN</name>
<dbReference type="PROSITE" id="PS50937">
    <property type="entry name" value="HTH_MERR_2"/>
    <property type="match status" value="1"/>
</dbReference>
<dbReference type="InterPro" id="IPR009061">
    <property type="entry name" value="DNA-bd_dom_put_sf"/>
</dbReference>
<keyword evidence="4" id="KW-0804">Transcription</keyword>
<proteinExistence type="predicted"/>
<gene>
    <name evidence="7" type="ORF">Q8A49_03000</name>
</gene>
<evidence type="ECO:0000259" key="6">
    <source>
        <dbReference type="PROSITE" id="PS50937"/>
    </source>
</evidence>
<comment type="caution">
    <text evidence="7">The sequence shown here is derived from an EMBL/GenBank/DDBJ whole genome shotgun (WGS) entry which is preliminary data.</text>
</comment>
<organism evidence="7 8">
    <name type="scientific">Nocardiopsis tropica</name>
    <dbReference type="NCBI Taxonomy" id="109330"/>
    <lineage>
        <taxon>Bacteria</taxon>
        <taxon>Bacillati</taxon>
        <taxon>Actinomycetota</taxon>
        <taxon>Actinomycetes</taxon>
        <taxon>Streptosporangiales</taxon>
        <taxon>Nocardiopsidaceae</taxon>
        <taxon>Nocardiopsis</taxon>
    </lineage>
</organism>
<evidence type="ECO:0000256" key="4">
    <source>
        <dbReference type="ARBA" id="ARBA00023163"/>
    </source>
</evidence>
<evidence type="ECO:0000256" key="3">
    <source>
        <dbReference type="ARBA" id="ARBA00023125"/>
    </source>
</evidence>
<dbReference type="Pfam" id="PF13411">
    <property type="entry name" value="MerR_1"/>
    <property type="match status" value="1"/>
</dbReference>
<dbReference type="EMBL" id="JAUUCC010000004">
    <property type="protein sequence ID" value="MEE2049456.1"/>
    <property type="molecule type" value="Genomic_DNA"/>
</dbReference>
<dbReference type="SMART" id="SM00422">
    <property type="entry name" value="HTH_MERR"/>
    <property type="match status" value="1"/>
</dbReference>
<feature type="domain" description="HTH merR-type" evidence="6">
    <location>
        <begin position="7"/>
        <end position="75"/>
    </location>
</feature>
<keyword evidence="3" id="KW-0238">DNA-binding</keyword>
<keyword evidence="2" id="KW-0805">Transcription regulation</keyword>
<evidence type="ECO:0000313" key="8">
    <source>
        <dbReference type="Proteomes" id="UP001348641"/>
    </source>
</evidence>
<keyword evidence="1" id="KW-0678">Repressor</keyword>
<feature type="region of interest" description="Disordered" evidence="5">
    <location>
        <begin position="134"/>
        <end position="174"/>
    </location>
</feature>
<dbReference type="Gene3D" id="1.10.1660.10">
    <property type="match status" value="1"/>
</dbReference>
<evidence type="ECO:0000256" key="5">
    <source>
        <dbReference type="SAM" id="MobiDB-lite"/>
    </source>
</evidence>
<dbReference type="Proteomes" id="UP001348641">
    <property type="component" value="Unassembled WGS sequence"/>
</dbReference>
<dbReference type="InterPro" id="IPR000551">
    <property type="entry name" value="MerR-type_HTH_dom"/>
</dbReference>
<sequence length="174" mass="18927">MKSSASELSIGELAGEFGLAAHVLRHWEAEGVLEPARRSGDRRRYAPEQRVQVALVLQAQEAGLSLAQIRGVVSATDGGSRRARLAEHLALLDERLERLRAAREMVAHVVSCGAEDFLECPRMREMLEASSTCPALHGRGRTPRERLPDALRPPAGTPCHEAGARSGRHVVPDC</sequence>
<reference evidence="7 8" key="1">
    <citation type="submission" date="2023-07" db="EMBL/GenBank/DDBJ databases">
        <authorList>
            <person name="Girao M."/>
            <person name="Carvalho M.F."/>
        </authorList>
    </citation>
    <scope>NUCLEOTIDE SEQUENCE [LARGE SCALE GENOMIC DNA]</scope>
    <source>
        <strain evidence="7 8">66/93</strain>
    </source>
</reference>
<accession>A0ABU7KJI8</accession>
<evidence type="ECO:0000256" key="2">
    <source>
        <dbReference type="ARBA" id="ARBA00023015"/>
    </source>
</evidence>
<evidence type="ECO:0000313" key="7">
    <source>
        <dbReference type="EMBL" id="MEE2049456.1"/>
    </source>
</evidence>
<dbReference type="RefSeq" id="WP_330156727.1">
    <property type="nucleotide sequence ID" value="NZ_BAAAJA010000001.1"/>
</dbReference>